<keyword evidence="2" id="KW-1003">Cell membrane</keyword>
<feature type="transmembrane region" description="Helical" evidence="9">
    <location>
        <begin position="311"/>
        <end position="337"/>
    </location>
</feature>
<comment type="caution">
    <text evidence="11">The sequence shown here is derived from an EMBL/GenBank/DDBJ whole genome shotgun (WGS) entry which is preliminary data.</text>
</comment>
<keyword evidence="8" id="KW-0807">Transducer</keyword>
<reference evidence="11 12" key="1">
    <citation type="submission" date="2021-06" db="EMBL/GenBank/DDBJ databases">
        <authorList>
            <person name="Palmer J.M."/>
        </authorList>
    </citation>
    <scope>NUCLEOTIDE SEQUENCE [LARGE SCALE GENOMIC DNA]</scope>
    <source>
        <strain evidence="11 12">AS_MEX2019</strain>
        <tissue evidence="11">Muscle</tissue>
    </source>
</reference>
<dbReference type="InterPro" id="IPR017452">
    <property type="entry name" value="GPCR_Rhodpsn_7TM"/>
</dbReference>
<keyword evidence="7" id="KW-0675">Receptor</keyword>
<dbReference type="Pfam" id="PF00001">
    <property type="entry name" value="7tm_1"/>
    <property type="match status" value="1"/>
</dbReference>
<evidence type="ECO:0000256" key="9">
    <source>
        <dbReference type="SAM" id="Phobius"/>
    </source>
</evidence>
<comment type="subcellular location">
    <subcellularLocation>
        <location evidence="1">Cell membrane</location>
        <topology evidence="1">Multi-pass membrane protein</topology>
    </subcellularLocation>
</comment>
<proteinExistence type="predicted"/>
<organism evidence="11 12">
    <name type="scientific">Ameca splendens</name>
    <dbReference type="NCBI Taxonomy" id="208324"/>
    <lineage>
        <taxon>Eukaryota</taxon>
        <taxon>Metazoa</taxon>
        <taxon>Chordata</taxon>
        <taxon>Craniata</taxon>
        <taxon>Vertebrata</taxon>
        <taxon>Euteleostomi</taxon>
        <taxon>Actinopterygii</taxon>
        <taxon>Neopterygii</taxon>
        <taxon>Teleostei</taxon>
        <taxon>Neoteleostei</taxon>
        <taxon>Acanthomorphata</taxon>
        <taxon>Ovalentaria</taxon>
        <taxon>Atherinomorphae</taxon>
        <taxon>Cyprinodontiformes</taxon>
        <taxon>Goodeidae</taxon>
        <taxon>Ameca</taxon>
    </lineage>
</organism>
<dbReference type="Gene3D" id="1.20.1070.10">
    <property type="entry name" value="Rhodopsin 7-helix transmembrane proteins"/>
    <property type="match status" value="1"/>
</dbReference>
<protein>
    <recommendedName>
        <fullName evidence="10">G-protein coupled receptors family 1 profile domain-containing protein</fullName>
    </recommendedName>
</protein>
<evidence type="ECO:0000256" key="2">
    <source>
        <dbReference type="ARBA" id="ARBA00022475"/>
    </source>
</evidence>
<feature type="transmembrane region" description="Helical" evidence="9">
    <location>
        <begin position="253"/>
        <end position="275"/>
    </location>
</feature>
<evidence type="ECO:0000256" key="6">
    <source>
        <dbReference type="ARBA" id="ARBA00023136"/>
    </source>
</evidence>
<keyword evidence="5" id="KW-0297">G-protein coupled receptor</keyword>
<keyword evidence="4 9" id="KW-1133">Transmembrane helix</keyword>
<keyword evidence="12" id="KW-1185">Reference proteome</keyword>
<feature type="domain" description="G-protein coupled receptors family 1 profile" evidence="10">
    <location>
        <begin position="121"/>
        <end position="369"/>
    </location>
</feature>
<dbReference type="PRINTS" id="PR00534">
    <property type="entry name" value="MCRFAMILY"/>
</dbReference>
<keyword evidence="3 9" id="KW-0812">Transmembrane</keyword>
<evidence type="ECO:0000256" key="7">
    <source>
        <dbReference type="ARBA" id="ARBA00023170"/>
    </source>
</evidence>
<dbReference type="SUPFAM" id="SSF81321">
    <property type="entry name" value="Family A G protein-coupled receptor-like"/>
    <property type="match status" value="1"/>
</dbReference>
<name>A0ABV0Y1R3_9TELE</name>
<dbReference type="PRINTS" id="PR00237">
    <property type="entry name" value="GPCRRHODOPSN"/>
</dbReference>
<evidence type="ECO:0000313" key="11">
    <source>
        <dbReference type="EMBL" id="MEQ2287710.1"/>
    </source>
</evidence>
<evidence type="ECO:0000256" key="4">
    <source>
        <dbReference type="ARBA" id="ARBA00022989"/>
    </source>
</evidence>
<evidence type="ECO:0000256" key="5">
    <source>
        <dbReference type="ARBA" id="ARBA00023040"/>
    </source>
</evidence>
<feature type="transmembrane region" description="Helical" evidence="9">
    <location>
        <begin position="227"/>
        <end position="247"/>
    </location>
</feature>
<accession>A0ABV0Y1R3</accession>
<dbReference type="PANTHER" id="PTHR22750">
    <property type="entry name" value="G-PROTEIN COUPLED RECEPTOR"/>
    <property type="match status" value="1"/>
</dbReference>
<gene>
    <name evidence="11" type="ORF">AMECASPLE_015447</name>
</gene>
<keyword evidence="6 9" id="KW-0472">Membrane</keyword>
<feature type="transmembrane region" description="Helical" evidence="9">
    <location>
        <begin position="106"/>
        <end position="130"/>
    </location>
</feature>
<evidence type="ECO:0000313" key="12">
    <source>
        <dbReference type="Proteomes" id="UP001469553"/>
    </source>
</evidence>
<evidence type="ECO:0000256" key="3">
    <source>
        <dbReference type="ARBA" id="ARBA00022692"/>
    </source>
</evidence>
<dbReference type="EMBL" id="JAHRIP010019897">
    <property type="protein sequence ID" value="MEQ2287710.1"/>
    <property type="molecule type" value="Genomic_DNA"/>
</dbReference>
<evidence type="ECO:0000259" key="10">
    <source>
        <dbReference type="PROSITE" id="PS50262"/>
    </source>
</evidence>
<dbReference type="InterPro" id="IPR000276">
    <property type="entry name" value="GPCR_Rhodpsn"/>
</dbReference>
<evidence type="ECO:0000256" key="8">
    <source>
        <dbReference type="ARBA" id="ARBA00023224"/>
    </source>
</evidence>
<evidence type="ECO:0000256" key="1">
    <source>
        <dbReference type="ARBA" id="ARBA00004651"/>
    </source>
</evidence>
<feature type="transmembrane region" description="Helical" evidence="9">
    <location>
        <begin position="349"/>
        <end position="371"/>
    </location>
</feature>
<dbReference type="SMART" id="SM01381">
    <property type="entry name" value="7TM_GPCR_Srsx"/>
    <property type="match status" value="1"/>
</dbReference>
<feature type="transmembrane region" description="Helical" evidence="9">
    <location>
        <begin position="12"/>
        <end position="31"/>
    </location>
</feature>
<dbReference type="InterPro" id="IPR001671">
    <property type="entry name" value="Melcrt_ACTH_rcpt"/>
</dbReference>
<dbReference type="Proteomes" id="UP001469553">
    <property type="component" value="Unassembled WGS sequence"/>
</dbReference>
<sequence length="393" mass="44550">MPTTTRCIGNDFWFMLLFGGSVAIPTIGKFCSKVKGKWKHADTYKGDVTSRDLDIAVGEKHNGLGERRIQGHSNILHLLTSYSTLKSQRTINTTAMNQTDCPEVKVPFLVFFTVGIISLAENLLVVVAVIRSRNLHSPMYCFMCSLAAFNTIASVTKTWENLMIVLADAGHLEKRGPSETDLDDVMDSLLCMSFVGSKSSFLAIAVDRYITIFHALRYHNIMTMKRTGVILGLIWTLCAVLAVLMVKFFDFKFIVICFTVFFIISLATICFLYIYMFMMARIHARNIAALLGGGRDRSQHQRRWGSNMRGALTLTILFGAFVVCWAPFFVHLIIIVVCPMNPYCECYRSLFELHVVLMMSHALIDPVIYAFRMAELRHTFRKMLFCSGWKLCL</sequence>
<dbReference type="PROSITE" id="PS50262">
    <property type="entry name" value="G_PROTEIN_RECEP_F1_2"/>
    <property type="match status" value="1"/>
</dbReference>